<name>A0A0L8FGQ9_OCTBM</name>
<evidence type="ECO:0000256" key="1">
    <source>
        <dbReference type="SAM" id="MobiDB-lite"/>
    </source>
</evidence>
<dbReference type="EMBL" id="KQ432208">
    <property type="protein sequence ID" value="KOF62855.1"/>
    <property type="molecule type" value="Genomic_DNA"/>
</dbReference>
<organism evidence="2">
    <name type="scientific">Octopus bimaculoides</name>
    <name type="common">California two-spotted octopus</name>
    <dbReference type="NCBI Taxonomy" id="37653"/>
    <lineage>
        <taxon>Eukaryota</taxon>
        <taxon>Metazoa</taxon>
        <taxon>Spiralia</taxon>
        <taxon>Lophotrochozoa</taxon>
        <taxon>Mollusca</taxon>
        <taxon>Cephalopoda</taxon>
        <taxon>Coleoidea</taxon>
        <taxon>Octopodiformes</taxon>
        <taxon>Octopoda</taxon>
        <taxon>Incirrata</taxon>
        <taxon>Octopodidae</taxon>
        <taxon>Octopus</taxon>
    </lineage>
</organism>
<evidence type="ECO:0000313" key="2">
    <source>
        <dbReference type="EMBL" id="KOF62855.1"/>
    </source>
</evidence>
<sequence>MSSLNILKQLSRDHRTIKKKIKDITKNRKSKFGKGFKNLSTGDKRHLKSVVAKNPLLSCDKIFNMTGIVGVKRDKRCRVLHDIGAMKKSPRQPPLFPTNIDKRLK</sequence>
<proteinExistence type="predicted"/>
<gene>
    <name evidence="2" type="ORF">OCBIM_22021525mg</name>
</gene>
<protein>
    <submittedName>
        <fullName evidence="2">Uncharacterized protein</fullName>
    </submittedName>
</protein>
<accession>A0A0L8FGQ9</accession>
<dbReference type="AlphaFoldDB" id="A0A0L8FGQ9"/>
<reference evidence="2" key="1">
    <citation type="submission" date="2015-07" db="EMBL/GenBank/DDBJ databases">
        <title>MeaNS - Measles Nucleotide Surveillance Program.</title>
        <authorList>
            <person name="Tran T."/>
            <person name="Druce J."/>
        </authorList>
    </citation>
    <scope>NUCLEOTIDE SEQUENCE</scope>
    <source>
        <strain evidence="2">UCB-OBI-ISO-001</strain>
        <tissue evidence="2">Gonad</tissue>
    </source>
</reference>
<feature type="region of interest" description="Disordered" evidence="1">
    <location>
        <begin position="84"/>
        <end position="105"/>
    </location>
</feature>